<evidence type="ECO:0000313" key="1">
    <source>
        <dbReference type="EMBL" id="MBB5057460.1"/>
    </source>
</evidence>
<sequence>MSPVDRNALLSLWKLDEIPACDKGMELSQAFLVCAGEFVDRFGVKEPGYRLTAAYMARIVTTATNSFVRTRNIYCLMRTALTGFERINDL</sequence>
<accession>A0A7W7ZCM3</accession>
<organism evidence="1 2">
    <name type="scientific">Granulicella aggregans</name>
    <dbReference type="NCBI Taxonomy" id="474949"/>
    <lineage>
        <taxon>Bacteria</taxon>
        <taxon>Pseudomonadati</taxon>
        <taxon>Acidobacteriota</taxon>
        <taxon>Terriglobia</taxon>
        <taxon>Terriglobales</taxon>
        <taxon>Acidobacteriaceae</taxon>
        <taxon>Granulicella</taxon>
    </lineage>
</organism>
<proteinExistence type="predicted"/>
<dbReference type="AlphaFoldDB" id="A0A7W7ZCM3"/>
<evidence type="ECO:0000313" key="2">
    <source>
        <dbReference type="Proteomes" id="UP000540989"/>
    </source>
</evidence>
<gene>
    <name evidence="1" type="ORF">HDF16_002166</name>
</gene>
<keyword evidence="2" id="KW-1185">Reference proteome</keyword>
<dbReference type="EMBL" id="JACHIP010000003">
    <property type="protein sequence ID" value="MBB5057460.1"/>
    <property type="molecule type" value="Genomic_DNA"/>
</dbReference>
<name>A0A7W7ZCM3_9BACT</name>
<reference evidence="1 2" key="1">
    <citation type="submission" date="2020-08" db="EMBL/GenBank/DDBJ databases">
        <title>Genomic Encyclopedia of Type Strains, Phase IV (KMG-V): Genome sequencing to study the core and pangenomes of soil and plant-associated prokaryotes.</title>
        <authorList>
            <person name="Whitman W."/>
        </authorList>
    </citation>
    <scope>NUCLEOTIDE SEQUENCE [LARGE SCALE GENOMIC DNA]</scope>
    <source>
        <strain evidence="1 2">M8UP14</strain>
    </source>
</reference>
<dbReference type="RefSeq" id="WP_184216406.1">
    <property type="nucleotide sequence ID" value="NZ_JACHIP010000003.1"/>
</dbReference>
<dbReference type="Proteomes" id="UP000540989">
    <property type="component" value="Unassembled WGS sequence"/>
</dbReference>
<comment type="caution">
    <text evidence="1">The sequence shown here is derived from an EMBL/GenBank/DDBJ whole genome shotgun (WGS) entry which is preliminary data.</text>
</comment>
<protein>
    <submittedName>
        <fullName evidence="1">Uncharacterized protein</fullName>
    </submittedName>
</protein>